<accession>A0A5N7CJB1</accession>
<evidence type="ECO:0000256" key="3">
    <source>
        <dbReference type="ARBA" id="ARBA00023015"/>
    </source>
</evidence>
<evidence type="ECO:0000256" key="7">
    <source>
        <dbReference type="SAM" id="MobiDB-lite"/>
    </source>
</evidence>
<dbReference type="GO" id="GO:0005634">
    <property type="term" value="C:nucleus"/>
    <property type="evidence" value="ECO:0007669"/>
    <property type="project" value="UniProtKB-SubCell"/>
</dbReference>
<dbReference type="Proteomes" id="UP000326877">
    <property type="component" value="Unassembled WGS sequence"/>
</dbReference>
<dbReference type="AlphaFoldDB" id="A0A5N7CJB1"/>
<organism evidence="9">
    <name type="scientific">Petromyces alliaceus</name>
    <name type="common">Aspergillus alliaceus</name>
    <dbReference type="NCBI Taxonomy" id="209559"/>
    <lineage>
        <taxon>Eukaryota</taxon>
        <taxon>Fungi</taxon>
        <taxon>Dikarya</taxon>
        <taxon>Ascomycota</taxon>
        <taxon>Pezizomycotina</taxon>
        <taxon>Eurotiomycetes</taxon>
        <taxon>Eurotiomycetidae</taxon>
        <taxon>Eurotiales</taxon>
        <taxon>Aspergillaceae</taxon>
        <taxon>Aspergillus</taxon>
        <taxon>Aspergillus subgen. Circumdati</taxon>
    </lineage>
</organism>
<evidence type="ECO:0000256" key="6">
    <source>
        <dbReference type="ARBA" id="ARBA00023242"/>
    </source>
</evidence>
<dbReference type="InterPro" id="IPR007219">
    <property type="entry name" value="XnlR_reg_dom"/>
</dbReference>
<evidence type="ECO:0000259" key="8">
    <source>
        <dbReference type="SMART" id="SM00906"/>
    </source>
</evidence>
<evidence type="ECO:0000313" key="9">
    <source>
        <dbReference type="EMBL" id="KAE8393818.1"/>
    </source>
</evidence>
<reference evidence="9" key="1">
    <citation type="submission" date="2019-04" db="EMBL/GenBank/DDBJ databases">
        <title>Friends and foes A comparative genomics studyof 23 Aspergillus species from section Flavi.</title>
        <authorList>
            <consortium name="DOE Joint Genome Institute"/>
            <person name="Kjaerbolling I."/>
            <person name="Vesth T."/>
            <person name="Frisvad J.C."/>
            <person name="Nybo J.L."/>
            <person name="Theobald S."/>
            <person name="Kildgaard S."/>
            <person name="Isbrandt T."/>
            <person name="Kuo A."/>
            <person name="Sato A."/>
            <person name="Lyhne E.K."/>
            <person name="Kogle M.E."/>
            <person name="Wiebenga A."/>
            <person name="Kun R.S."/>
            <person name="Lubbers R.J."/>
            <person name="Makela M.R."/>
            <person name="Barry K."/>
            <person name="Chovatia M."/>
            <person name="Clum A."/>
            <person name="Daum C."/>
            <person name="Haridas S."/>
            <person name="He G."/>
            <person name="LaButti K."/>
            <person name="Lipzen A."/>
            <person name="Mondo S."/>
            <person name="Riley R."/>
            <person name="Salamov A."/>
            <person name="Simmons B.A."/>
            <person name="Magnuson J.K."/>
            <person name="Henrissat B."/>
            <person name="Mortensen U.H."/>
            <person name="Larsen T.O."/>
            <person name="Devries R.P."/>
            <person name="Grigoriev I.V."/>
            <person name="Machida M."/>
            <person name="Baker S.E."/>
            <person name="Andersen M.R."/>
        </authorList>
    </citation>
    <scope>NUCLEOTIDE SEQUENCE [LARGE SCALE GENOMIC DNA]</scope>
    <source>
        <strain evidence="9">IBT 14317</strain>
    </source>
</reference>
<protein>
    <recommendedName>
        <fullName evidence="8">Xylanolytic transcriptional activator regulatory domain-containing protein</fullName>
    </recommendedName>
</protein>
<keyword evidence="4" id="KW-0238">DNA-binding</keyword>
<feature type="domain" description="Xylanolytic transcriptional activator regulatory" evidence="8">
    <location>
        <begin position="243"/>
        <end position="319"/>
    </location>
</feature>
<keyword evidence="3" id="KW-0805">Transcription regulation</keyword>
<evidence type="ECO:0000256" key="2">
    <source>
        <dbReference type="ARBA" id="ARBA00022723"/>
    </source>
</evidence>
<keyword evidence="6" id="KW-0539">Nucleus</keyword>
<keyword evidence="2" id="KW-0479">Metal-binding</keyword>
<dbReference type="GO" id="GO:0006351">
    <property type="term" value="P:DNA-templated transcription"/>
    <property type="evidence" value="ECO:0007669"/>
    <property type="project" value="InterPro"/>
</dbReference>
<dbReference type="GO" id="GO:0003700">
    <property type="term" value="F:DNA-binding transcription factor activity"/>
    <property type="evidence" value="ECO:0007669"/>
    <property type="project" value="InterPro"/>
</dbReference>
<dbReference type="PANTHER" id="PTHR46910">
    <property type="entry name" value="TRANSCRIPTION FACTOR PDR1"/>
    <property type="match status" value="1"/>
</dbReference>
<dbReference type="EMBL" id="ML735227">
    <property type="protein sequence ID" value="KAE8393818.1"/>
    <property type="molecule type" value="Genomic_DNA"/>
</dbReference>
<dbReference type="OrthoDB" id="4491549at2759"/>
<comment type="subcellular location">
    <subcellularLocation>
        <location evidence="1">Nucleus</location>
    </subcellularLocation>
</comment>
<feature type="compositionally biased region" description="Polar residues" evidence="7">
    <location>
        <begin position="57"/>
        <end position="71"/>
    </location>
</feature>
<dbReference type="GO" id="GO:0003677">
    <property type="term" value="F:DNA binding"/>
    <property type="evidence" value="ECO:0007669"/>
    <property type="project" value="UniProtKB-KW"/>
</dbReference>
<feature type="region of interest" description="Disordered" evidence="7">
    <location>
        <begin position="42"/>
        <end position="82"/>
    </location>
</feature>
<sequence length="527" mass="59354">MCAYNRPHRRTTGRAAFGSTAWNSDIAYTLSERIQNLEQLIDPGNSSLHPTRPHSGSPVSSAFSTSVQRNAPASPKDEDTKMLNPIIDSWPRAKIRDQLTNALYKSRRIMLQDAPACTSEDNFSMPPERAKVLIEDCLEQLKGDLFIGLVDAELMKSLPDIIDKVHVHLHASVLLVYYLLLCQGHLIREDGYRSCGDIVSRLYLKCINLLPQWRLGATANTTYLVGALLMSLIAAENQDFDLSWSLHRQACQFAQLLDLHNLDRYQDPSSVDTMTFEHKRHGFWQLIQADLNFCLYHDVPPTIFATDWTVNIPWLGFNLELDGAGYPPVNIASFIANSRLTFIGMGFLEAIGKATVDPYFDLESCIESTCGKIRVTIQEWHLEDRFHKSSLLLDKLFLADALLAGLNFIIIMNSKLPCFFPSSSCKHWKSAVQTARHIVEIVLEVGFPSPSDATIRRIFFLRPFLAVLTLYENLAVVTDEMRCKDILSLGRLQKVLAIGAEYRPDLVPIVEVMESLAHLVRGQGTHP</sequence>
<evidence type="ECO:0000256" key="4">
    <source>
        <dbReference type="ARBA" id="ARBA00023125"/>
    </source>
</evidence>
<dbReference type="GO" id="GO:0008270">
    <property type="term" value="F:zinc ion binding"/>
    <property type="evidence" value="ECO:0007669"/>
    <property type="project" value="InterPro"/>
</dbReference>
<evidence type="ECO:0000256" key="1">
    <source>
        <dbReference type="ARBA" id="ARBA00004123"/>
    </source>
</evidence>
<evidence type="ECO:0000256" key="5">
    <source>
        <dbReference type="ARBA" id="ARBA00023163"/>
    </source>
</evidence>
<dbReference type="CDD" id="cd12148">
    <property type="entry name" value="fungal_TF_MHR"/>
    <property type="match status" value="1"/>
</dbReference>
<gene>
    <name evidence="9" type="ORF">BDV23DRAFT_180267</name>
</gene>
<dbReference type="PANTHER" id="PTHR46910:SF3">
    <property type="entry name" value="HALOTOLERANCE PROTEIN 9-RELATED"/>
    <property type="match status" value="1"/>
</dbReference>
<proteinExistence type="predicted"/>
<dbReference type="SMART" id="SM00906">
    <property type="entry name" value="Fungal_trans"/>
    <property type="match status" value="1"/>
</dbReference>
<dbReference type="InterPro" id="IPR050987">
    <property type="entry name" value="AtrR-like"/>
</dbReference>
<keyword evidence="5" id="KW-0804">Transcription</keyword>
<name>A0A5N7CJB1_PETAA</name>